<dbReference type="InterPro" id="IPR008532">
    <property type="entry name" value="NFACT_RNA-bd"/>
</dbReference>
<proteinExistence type="predicted"/>
<dbReference type="OrthoDB" id="2187858at2759"/>
<dbReference type="GO" id="GO:0072344">
    <property type="term" value="P:rescue of stalled ribosome"/>
    <property type="evidence" value="ECO:0007669"/>
    <property type="project" value="TreeGrafter"/>
</dbReference>
<feature type="compositionally biased region" description="Low complexity" evidence="1">
    <location>
        <begin position="33"/>
        <end position="46"/>
    </location>
</feature>
<accession>T0L5Y8</accession>
<dbReference type="GO" id="GO:1990112">
    <property type="term" value="C:RQC complex"/>
    <property type="evidence" value="ECO:0007669"/>
    <property type="project" value="TreeGrafter"/>
</dbReference>
<feature type="domain" description="NFACT RNA-binding" evidence="2">
    <location>
        <begin position="56"/>
        <end position="115"/>
    </location>
</feature>
<organism evidence="3 4">
    <name type="scientific">Vairimorpha apis BRL 01</name>
    <dbReference type="NCBI Taxonomy" id="1037528"/>
    <lineage>
        <taxon>Eukaryota</taxon>
        <taxon>Fungi</taxon>
        <taxon>Fungi incertae sedis</taxon>
        <taxon>Microsporidia</taxon>
        <taxon>Nosematidae</taxon>
        <taxon>Vairimorpha</taxon>
    </lineage>
</organism>
<dbReference type="PANTHER" id="PTHR15239">
    <property type="entry name" value="NUCLEAR EXPORT MEDIATOR FACTOR NEMF"/>
    <property type="match status" value="1"/>
</dbReference>
<reference evidence="3 4" key="1">
    <citation type="journal article" date="2013" name="BMC Genomics">
        <title>Genome sequencing and comparative genomics of honey bee microsporidia, Nosema apis reveal novel insights into host-parasite interactions.</title>
        <authorList>
            <person name="Chen Yp."/>
            <person name="Pettis J.S."/>
            <person name="Zhao Y."/>
            <person name="Liu X."/>
            <person name="Tallon L.J."/>
            <person name="Sadzewicz L.D."/>
            <person name="Li R."/>
            <person name="Zheng H."/>
            <person name="Huang S."/>
            <person name="Zhang X."/>
            <person name="Hamilton M.C."/>
            <person name="Pernal S.F."/>
            <person name="Melathopoulos A.P."/>
            <person name="Yan X."/>
            <person name="Evans J.D."/>
        </authorList>
    </citation>
    <scope>NUCLEOTIDE SEQUENCE [LARGE SCALE GENOMIC DNA]</scope>
    <source>
        <strain evidence="3 4">BRL 01</strain>
    </source>
</reference>
<dbReference type="Proteomes" id="UP000053780">
    <property type="component" value="Unassembled WGS sequence"/>
</dbReference>
<dbReference type="GO" id="GO:0043023">
    <property type="term" value="F:ribosomal large subunit binding"/>
    <property type="evidence" value="ECO:0007669"/>
    <property type="project" value="TreeGrafter"/>
</dbReference>
<name>T0L5Y8_9MICR</name>
<dbReference type="HOGENOM" id="CLU_1489408_0_0_1"/>
<gene>
    <name evidence="3" type="ORF">NAPIS_ORF02518</name>
</gene>
<keyword evidence="4" id="KW-1185">Reference proteome</keyword>
<evidence type="ECO:0000259" key="2">
    <source>
        <dbReference type="Pfam" id="PF05670"/>
    </source>
</evidence>
<dbReference type="InterPro" id="IPR051608">
    <property type="entry name" value="RQC_Subunit_NEMF"/>
</dbReference>
<dbReference type="PANTHER" id="PTHR15239:SF6">
    <property type="entry name" value="RIBOSOME QUALITY CONTROL COMPLEX SUBUNIT NEMF"/>
    <property type="match status" value="1"/>
</dbReference>
<protein>
    <submittedName>
        <fullName evidence="3">Rna-binding protein</fullName>
    </submittedName>
</protein>
<dbReference type="VEuPathDB" id="MicrosporidiaDB:NAPIS_ORF02518"/>
<evidence type="ECO:0000313" key="3">
    <source>
        <dbReference type="EMBL" id="EQB59919.1"/>
    </source>
</evidence>
<evidence type="ECO:0000313" key="4">
    <source>
        <dbReference type="Proteomes" id="UP000053780"/>
    </source>
</evidence>
<feature type="region of interest" description="Disordered" evidence="1">
    <location>
        <begin position="1"/>
        <end position="59"/>
    </location>
</feature>
<dbReference type="EMBL" id="KE647351">
    <property type="protein sequence ID" value="EQB59919.1"/>
    <property type="molecule type" value="Genomic_DNA"/>
</dbReference>
<feature type="compositionally biased region" description="Polar residues" evidence="1">
    <location>
        <begin position="166"/>
        <end position="181"/>
    </location>
</feature>
<sequence length="181" mass="19732">MDDGEGLDNESGKGLNEKNSMNDGRMVDDRMDNGNMNDGRMDNGNMIDDKDKINSNTKNKFSNTDIEEASLMALCNSKCWEQQIISPVFYVSGEQVSKTPPTGQFVSKGSFIIRGNKTFINVHKLEYGLGILFKVSGDGCSEGFSVCDGRHNSVCSKARDSKCNEGQESGINNGFSRSGEG</sequence>
<evidence type="ECO:0000256" key="1">
    <source>
        <dbReference type="SAM" id="MobiDB-lite"/>
    </source>
</evidence>
<feature type="region of interest" description="Disordered" evidence="1">
    <location>
        <begin position="160"/>
        <end position="181"/>
    </location>
</feature>
<dbReference type="GO" id="GO:0000049">
    <property type="term" value="F:tRNA binding"/>
    <property type="evidence" value="ECO:0007669"/>
    <property type="project" value="TreeGrafter"/>
</dbReference>
<dbReference type="AlphaFoldDB" id="T0L5Y8"/>
<dbReference type="Pfam" id="PF05670">
    <property type="entry name" value="NFACT-R_1"/>
    <property type="match status" value="1"/>
</dbReference>